<dbReference type="STRING" id="104452.A0A0L7LUV5"/>
<dbReference type="InterPro" id="IPR050467">
    <property type="entry name" value="LRFN"/>
</dbReference>
<feature type="domain" description="Ig-like" evidence="2">
    <location>
        <begin position="64"/>
        <end position="146"/>
    </location>
</feature>
<dbReference type="Pfam" id="PF07679">
    <property type="entry name" value="I-set"/>
    <property type="match status" value="1"/>
</dbReference>
<comment type="caution">
    <text evidence="3">The sequence shown here is derived from an EMBL/GenBank/DDBJ whole genome shotgun (WGS) entry which is preliminary data.</text>
</comment>
<dbReference type="PANTHER" id="PTHR45842:SF22">
    <property type="entry name" value="INSULIN-LIKE GROWTH FACTOR-BINDING PROTEIN COMPLEX ACID LABILE SUBUNIT ISOFORM X1"/>
    <property type="match status" value="1"/>
</dbReference>
<sequence>MYEPSEEVNEIFPAAAVGLAQLTSKLIISGATPGEDEYSCVAEAAEDDEEDLLALQKVFLPTKPIITYNYDELFQELGSVAVLPCRVHSLATAQVMWQDKNERPIHAHSRMRILPSGDLLISSLRWSDMGNFTCIAKNLYGKDSVNTFVYPTKHSLRWSDMGNFTCIAKNLYGKDSVNTFVYPTKHSLRWSDMGNFTCIAKNLYGKDSVNTFFYPIKQ</sequence>
<dbReference type="InterPro" id="IPR036179">
    <property type="entry name" value="Ig-like_dom_sf"/>
</dbReference>
<dbReference type="SUPFAM" id="SSF48726">
    <property type="entry name" value="Immunoglobulin"/>
    <property type="match status" value="1"/>
</dbReference>
<protein>
    <submittedName>
        <fullName evidence="3">Insulin-related peptide binding protein</fullName>
    </submittedName>
</protein>
<reference evidence="3 4" key="1">
    <citation type="journal article" date="2015" name="Genome Biol. Evol.">
        <title>The genome of winter moth (Operophtera brumata) provides a genomic perspective on sexual dimorphism and phenology.</title>
        <authorList>
            <person name="Derks M.F."/>
            <person name="Smit S."/>
            <person name="Salis L."/>
            <person name="Schijlen E."/>
            <person name="Bossers A."/>
            <person name="Mateman C."/>
            <person name="Pijl A.S."/>
            <person name="de Ridder D."/>
            <person name="Groenen M.A."/>
            <person name="Visser M.E."/>
            <person name="Megens H.J."/>
        </authorList>
    </citation>
    <scope>NUCLEOTIDE SEQUENCE [LARGE SCALE GENOMIC DNA]</scope>
    <source>
        <strain evidence="3">WM2013NL</strain>
        <tissue evidence="3">Head and thorax</tissue>
    </source>
</reference>
<dbReference type="InterPro" id="IPR013783">
    <property type="entry name" value="Ig-like_fold"/>
</dbReference>
<dbReference type="PROSITE" id="PS50835">
    <property type="entry name" value="IG_LIKE"/>
    <property type="match status" value="1"/>
</dbReference>
<accession>A0A0L7LUV5</accession>
<dbReference type="PANTHER" id="PTHR45842">
    <property type="entry name" value="SYNAPTIC ADHESION-LIKE MOLECULE SALM"/>
    <property type="match status" value="1"/>
</dbReference>
<dbReference type="InterPro" id="IPR013098">
    <property type="entry name" value="Ig_I-set"/>
</dbReference>
<evidence type="ECO:0000313" key="3">
    <source>
        <dbReference type="EMBL" id="KOB79174.1"/>
    </source>
</evidence>
<dbReference type="Proteomes" id="UP000037510">
    <property type="component" value="Unassembled WGS sequence"/>
</dbReference>
<dbReference type="InterPro" id="IPR007110">
    <property type="entry name" value="Ig-like_dom"/>
</dbReference>
<evidence type="ECO:0000313" key="4">
    <source>
        <dbReference type="Proteomes" id="UP000037510"/>
    </source>
</evidence>
<gene>
    <name evidence="3" type="ORF">OBRU01_00959</name>
</gene>
<dbReference type="InterPro" id="IPR003598">
    <property type="entry name" value="Ig_sub2"/>
</dbReference>
<dbReference type="SMART" id="SM00409">
    <property type="entry name" value="IG"/>
    <property type="match status" value="1"/>
</dbReference>
<evidence type="ECO:0000256" key="1">
    <source>
        <dbReference type="ARBA" id="ARBA00022729"/>
    </source>
</evidence>
<dbReference type="EMBL" id="JTDY01000050">
    <property type="protein sequence ID" value="KOB79174.1"/>
    <property type="molecule type" value="Genomic_DNA"/>
</dbReference>
<evidence type="ECO:0000259" key="2">
    <source>
        <dbReference type="PROSITE" id="PS50835"/>
    </source>
</evidence>
<dbReference type="GO" id="GO:0016020">
    <property type="term" value="C:membrane"/>
    <property type="evidence" value="ECO:0007669"/>
    <property type="project" value="UniProtKB-SubCell"/>
</dbReference>
<organism evidence="3 4">
    <name type="scientific">Operophtera brumata</name>
    <name type="common">Winter moth</name>
    <name type="synonym">Phalaena brumata</name>
    <dbReference type="NCBI Taxonomy" id="104452"/>
    <lineage>
        <taxon>Eukaryota</taxon>
        <taxon>Metazoa</taxon>
        <taxon>Ecdysozoa</taxon>
        <taxon>Arthropoda</taxon>
        <taxon>Hexapoda</taxon>
        <taxon>Insecta</taxon>
        <taxon>Pterygota</taxon>
        <taxon>Neoptera</taxon>
        <taxon>Endopterygota</taxon>
        <taxon>Lepidoptera</taxon>
        <taxon>Glossata</taxon>
        <taxon>Ditrysia</taxon>
        <taxon>Geometroidea</taxon>
        <taxon>Geometridae</taxon>
        <taxon>Larentiinae</taxon>
        <taxon>Operophtera</taxon>
    </lineage>
</organism>
<keyword evidence="1" id="KW-0732">Signal</keyword>
<proteinExistence type="predicted"/>
<dbReference type="SMART" id="SM00408">
    <property type="entry name" value="IGc2"/>
    <property type="match status" value="1"/>
</dbReference>
<keyword evidence="4" id="KW-1185">Reference proteome</keyword>
<dbReference type="AlphaFoldDB" id="A0A0L7LUV5"/>
<name>A0A0L7LUV5_OPEBR</name>
<dbReference type="Gene3D" id="2.60.40.10">
    <property type="entry name" value="Immunoglobulins"/>
    <property type="match status" value="1"/>
</dbReference>
<dbReference type="InterPro" id="IPR003599">
    <property type="entry name" value="Ig_sub"/>
</dbReference>